<dbReference type="NCBIfam" id="TIGR00482">
    <property type="entry name" value="nicotinate (nicotinamide) nucleotide adenylyltransferase"/>
    <property type="match status" value="1"/>
</dbReference>
<comment type="similarity">
    <text evidence="10">Belongs to the NadD family.</text>
</comment>
<dbReference type="CDD" id="cd02165">
    <property type="entry name" value="NMNAT"/>
    <property type="match status" value="1"/>
</dbReference>
<evidence type="ECO:0000256" key="9">
    <source>
        <dbReference type="ARBA" id="ARBA00048721"/>
    </source>
</evidence>
<dbReference type="SUPFAM" id="SSF52374">
    <property type="entry name" value="Nucleotidylyl transferase"/>
    <property type="match status" value="1"/>
</dbReference>
<dbReference type="NCBIfam" id="TIGR00125">
    <property type="entry name" value="cyt_tran_rel"/>
    <property type="match status" value="1"/>
</dbReference>
<evidence type="ECO:0000256" key="10">
    <source>
        <dbReference type="HAMAP-Rule" id="MF_00244"/>
    </source>
</evidence>
<dbReference type="EMBL" id="LS992241">
    <property type="protein sequence ID" value="SYX82473.1"/>
    <property type="molecule type" value="Genomic_DNA"/>
</dbReference>
<evidence type="ECO:0000256" key="2">
    <source>
        <dbReference type="ARBA" id="ARBA00005019"/>
    </source>
</evidence>
<keyword evidence="3 10" id="KW-0662">Pyridine nucleotide biosynthesis</keyword>
<keyword evidence="4 10" id="KW-0808">Transferase</keyword>
<dbReference type="GO" id="GO:0005524">
    <property type="term" value="F:ATP binding"/>
    <property type="evidence" value="ECO:0007669"/>
    <property type="project" value="UniProtKB-KW"/>
</dbReference>
<feature type="domain" description="Cytidyltransferase-like" evidence="11">
    <location>
        <begin position="6"/>
        <end position="169"/>
    </location>
</feature>
<comment type="function">
    <text evidence="1 10">Catalyzes the reversible adenylation of nicotinate mononucleotide (NaMN) to nicotinic acid adenine dinucleotide (NaAD).</text>
</comment>
<dbReference type="InterPro" id="IPR005248">
    <property type="entry name" value="NadD/NMNAT"/>
</dbReference>
<organism evidence="12 13">
    <name type="scientific">Paenibacillus alvei</name>
    <name type="common">Bacillus alvei</name>
    <dbReference type="NCBI Taxonomy" id="44250"/>
    <lineage>
        <taxon>Bacteria</taxon>
        <taxon>Bacillati</taxon>
        <taxon>Bacillota</taxon>
        <taxon>Bacilli</taxon>
        <taxon>Bacillales</taxon>
        <taxon>Paenibacillaceae</taxon>
        <taxon>Paenibacillus</taxon>
    </lineage>
</organism>
<dbReference type="HAMAP" id="MF_00244">
    <property type="entry name" value="NaMN_adenylyltr"/>
    <property type="match status" value="1"/>
</dbReference>
<name>A0A383R6Q3_PAEAL</name>
<dbReference type="NCBIfam" id="NF000840">
    <property type="entry name" value="PRK00071.1-3"/>
    <property type="match status" value="1"/>
</dbReference>
<sequence>MKFVGIMGGTFDPIHLGHLVAAECARETASLDEVWFMPAHVPPHKAHRPAASAEQRLEMARLAVQSNPHFRVCDWEIKHGGVSYTLDTVHGLRREYPDVKWAWIIGGDMVAYLPQWHHIDELMEQIQFVGLHRPGSSWDAAKLPASWSSRLIESEMPQMDISSTDIRQRLAEGRSIQYIVPDEVQQYIARWGLYESDARTTD</sequence>
<dbReference type="PANTHER" id="PTHR39321">
    <property type="entry name" value="NICOTINATE-NUCLEOTIDE ADENYLYLTRANSFERASE-RELATED"/>
    <property type="match status" value="1"/>
</dbReference>
<dbReference type="RefSeq" id="WP_138184832.1">
    <property type="nucleotide sequence ID" value="NZ_LS992241.1"/>
</dbReference>
<evidence type="ECO:0000256" key="1">
    <source>
        <dbReference type="ARBA" id="ARBA00002324"/>
    </source>
</evidence>
<reference evidence="13" key="1">
    <citation type="submission" date="2018-08" db="EMBL/GenBank/DDBJ databases">
        <authorList>
            <person name="Chevrot R."/>
        </authorList>
    </citation>
    <scope>NUCLEOTIDE SEQUENCE [LARGE SCALE GENOMIC DNA]</scope>
</reference>
<protein>
    <recommendedName>
        <fullName evidence="10">Probable nicotinate-nucleotide adenylyltransferase</fullName>
        <ecNumber evidence="10">2.7.7.18</ecNumber>
    </recommendedName>
    <alternativeName>
        <fullName evidence="10">Deamido-NAD(+) diphosphorylase</fullName>
    </alternativeName>
    <alternativeName>
        <fullName evidence="10">Deamido-NAD(+) pyrophosphorylase</fullName>
    </alternativeName>
    <alternativeName>
        <fullName evidence="10">Nicotinate mononucleotide adenylyltransferase</fullName>
        <shortName evidence="10">NaMN adenylyltransferase</shortName>
    </alternativeName>
</protein>
<dbReference type="AlphaFoldDB" id="A0A383R6Q3"/>
<evidence type="ECO:0000256" key="6">
    <source>
        <dbReference type="ARBA" id="ARBA00022741"/>
    </source>
</evidence>
<dbReference type="Gene3D" id="3.40.50.620">
    <property type="entry name" value="HUPs"/>
    <property type="match status" value="1"/>
</dbReference>
<keyword evidence="7 10" id="KW-0067">ATP-binding</keyword>
<dbReference type="GO" id="GO:0009435">
    <property type="term" value="P:NAD+ biosynthetic process"/>
    <property type="evidence" value="ECO:0007669"/>
    <property type="project" value="UniProtKB-UniRule"/>
</dbReference>
<dbReference type="InterPro" id="IPR014729">
    <property type="entry name" value="Rossmann-like_a/b/a_fold"/>
</dbReference>
<evidence type="ECO:0000313" key="13">
    <source>
        <dbReference type="Proteomes" id="UP000304148"/>
    </source>
</evidence>
<evidence type="ECO:0000256" key="5">
    <source>
        <dbReference type="ARBA" id="ARBA00022695"/>
    </source>
</evidence>
<accession>A0A383R6Q3</accession>
<comment type="pathway">
    <text evidence="2 10">Cofactor biosynthesis; NAD(+) biosynthesis; deamido-NAD(+) from nicotinate D-ribonucleotide: step 1/1.</text>
</comment>
<dbReference type="NCBIfam" id="NF000841">
    <property type="entry name" value="PRK00071.1-4"/>
    <property type="match status" value="1"/>
</dbReference>
<evidence type="ECO:0000256" key="4">
    <source>
        <dbReference type="ARBA" id="ARBA00022679"/>
    </source>
</evidence>
<gene>
    <name evidence="10 12" type="primary">nadD</name>
    <name evidence="12" type="ORF">PBLR_10895</name>
</gene>
<evidence type="ECO:0000256" key="3">
    <source>
        <dbReference type="ARBA" id="ARBA00022642"/>
    </source>
</evidence>
<dbReference type="Pfam" id="PF01467">
    <property type="entry name" value="CTP_transf_like"/>
    <property type="match status" value="1"/>
</dbReference>
<evidence type="ECO:0000259" key="11">
    <source>
        <dbReference type="Pfam" id="PF01467"/>
    </source>
</evidence>
<dbReference type="PANTHER" id="PTHR39321:SF3">
    <property type="entry name" value="PHOSPHOPANTETHEINE ADENYLYLTRANSFERASE"/>
    <property type="match status" value="1"/>
</dbReference>
<keyword evidence="8 10" id="KW-0520">NAD</keyword>
<keyword evidence="5 10" id="KW-0548">Nucleotidyltransferase</keyword>
<dbReference type="Proteomes" id="UP000304148">
    <property type="component" value="Chromosome"/>
</dbReference>
<dbReference type="UniPathway" id="UPA00253">
    <property type="reaction ID" value="UER00332"/>
</dbReference>
<dbReference type="GO" id="GO:0004515">
    <property type="term" value="F:nicotinate-nucleotide adenylyltransferase activity"/>
    <property type="evidence" value="ECO:0007669"/>
    <property type="project" value="UniProtKB-UniRule"/>
</dbReference>
<evidence type="ECO:0000256" key="8">
    <source>
        <dbReference type="ARBA" id="ARBA00023027"/>
    </source>
</evidence>
<evidence type="ECO:0000313" key="12">
    <source>
        <dbReference type="EMBL" id="SYX82473.1"/>
    </source>
</evidence>
<proteinExistence type="inferred from homology"/>
<keyword evidence="6 10" id="KW-0547">Nucleotide-binding</keyword>
<comment type="catalytic activity">
    <reaction evidence="9 10">
        <text>nicotinate beta-D-ribonucleotide + ATP + H(+) = deamido-NAD(+) + diphosphate</text>
        <dbReference type="Rhea" id="RHEA:22860"/>
        <dbReference type="ChEBI" id="CHEBI:15378"/>
        <dbReference type="ChEBI" id="CHEBI:30616"/>
        <dbReference type="ChEBI" id="CHEBI:33019"/>
        <dbReference type="ChEBI" id="CHEBI:57502"/>
        <dbReference type="ChEBI" id="CHEBI:58437"/>
        <dbReference type="EC" id="2.7.7.18"/>
    </reaction>
</comment>
<evidence type="ECO:0000256" key="7">
    <source>
        <dbReference type="ARBA" id="ARBA00022840"/>
    </source>
</evidence>
<dbReference type="EC" id="2.7.7.18" evidence="10"/>
<dbReference type="InterPro" id="IPR004821">
    <property type="entry name" value="Cyt_trans-like"/>
</dbReference>